<accession>A0A942TLN4</accession>
<evidence type="ECO:0000313" key="2">
    <source>
        <dbReference type="EMBL" id="MBS4200531.1"/>
    </source>
</evidence>
<comment type="caution">
    <text evidence="2">The sequence shown here is derived from an EMBL/GenBank/DDBJ whole genome shotgun (WGS) entry which is preliminary data.</text>
</comment>
<feature type="transmembrane region" description="Helical" evidence="1">
    <location>
        <begin position="6"/>
        <end position="22"/>
    </location>
</feature>
<proteinExistence type="predicted"/>
<dbReference type="RefSeq" id="WP_213111103.1">
    <property type="nucleotide sequence ID" value="NZ_JAGYPJ010000001.1"/>
</dbReference>
<name>A0A942TLN4_9BACI</name>
<dbReference type="Proteomes" id="UP000682713">
    <property type="component" value="Unassembled WGS sequence"/>
</dbReference>
<organism evidence="2 3">
    <name type="scientific">Lederbergia citrisecunda</name>
    <dbReference type="NCBI Taxonomy" id="2833583"/>
    <lineage>
        <taxon>Bacteria</taxon>
        <taxon>Bacillati</taxon>
        <taxon>Bacillota</taxon>
        <taxon>Bacilli</taxon>
        <taxon>Bacillales</taxon>
        <taxon>Bacillaceae</taxon>
        <taxon>Lederbergia</taxon>
    </lineage>
</organism>
<keyword evidence="1" id="KW-0812">Transmembrane</keyword>
<keyword evidence="1" id="KW-1133">Transmembrane helix</keyword>
<dbReference type="AlphaFoldDB" id="A0A942TLN4"/>
<evidence type="ECO:0000313" key="3">
    <source>
        <dbReference type="Proteomes" id="UP000682713"/>
    </source>
</evidence>
<keyword evidence="1" id="KW-0472">Membrane</keyword>
<gene>
    <name evidence="2" type="ORF">KHA93_12910</name>
</gene>
<protein>
    <submittedName>
        <fullName evidence="2">GGDEF domain-containing protein</fullName>
    </submittedName>
</protein>
<dbReference type="EMBL" id="JAGYPJ010000001">
    <property type="protein sequence ID" value="MBS4200531.1"/>
    <property type="molecule type" value="Genomic_DNA"/>
</dbReference>
<reference evidence="2 3" key="1">
    <citation type="submission" date="2021-05" db="EMBL/GenBank/DDBJ databases">
        <title>Novel Bacillus species.</title>
        <authorList>
            <person name="Liu G."/>
        </authorList>
    </citation>
    <scope>NUCLEOTIDE SEQUENCE [LARGE SCALE GENOMIC DNA]</scope>
    <source>
        <strain evidence="2 3">FJAT-49732</strain>
    </source>
</reference>
<feature type="transmembrane region" description="Helical" evidence="1">
    <location>
        <begin position="53"/>
        <end position="73"/>
    </location>
</feature>
<sequence>MYLLYFIAEAVIYYSWIPILIINYPKWHTAIITIIGYTSLEITTFMVNDDSKIVRLQVLMMNSIVNAIILFSMPSTESKSKKFPLLLLTVGRILSGKILKLIDSADTVLYKAKANGRNQLVVFH</sequence>
<evidence type="ECO:0000256" key="1">
    <source>
        <dbReference type="SAM" id="Phobius"/>
    </source>
</evidence>
<keyword evidence="3" id="KW-1185">Reference proteome</keyword>